<dbReference type="RefSeq" id="WP_001995814.1">
    <property type="nucleotide sequence ID" value="NZ_JBCNIA010000063.1"/>
</dbReference>
<comment type="caution">
    <text evidence="1">The sequence shown here is derived from an EMBL/GenBank/DDBJ whole genome shotgun (WGS) entry which is preliminary data.</text>
</comment>
<evidence type="ECO:0000313" key="2">
    <source>
        <dbReference type="Proteomes" id="UP000035904"/>
    </source>
</evidence>
<evidence type="ECO:0000313" key="1">
    <source>
        <dbReference type="EMBL" id="KLV18385.1"/>
    </source>
</evidence>
<dbReference type="PATRIC" id="fig|1392.242.peg.5728"/>
<sequence length="82" mass="9868">MKGMVVAFKNRYSWRRKIQLAKQQLLNRKEFEDVQLDVIGSGHVWFTCKKNGDFGFTKIFRVKYTFETEIFEYFDKYGRPAS</sequence>
<organism evidence="1 2">
    <name type="scientific">Bacillus anthracis</name>
    <name type="common">anthrax bacterium</name>
    <dbReference type="NCBI Taxonomy" id="1392"/>
    <lineage>
        <taxon>Bacteria</taxon>
        <taxon>Bacillati</taxon>
        <taxon>Bacillota</taxon>
        <taxon>Bacilli</taxon>
        <taxon>Bacillales</taxon>
        <taxon>Bacillaceae</taxon>
        <taxon>Bacillus</taxon>
        <taxon>Bacillus cereus group</taxon>
    </lineage>
</organism>
<protein>
    <submittedName>
        <fullName evidence="1">Uncharacterized protein</fullName>
    </submittedName>
</protein>
<proteinExistence type="predicted"/>
<dbReference type="EMBL" id="LDPG01000007">
    <property type="protein sequence ID" value="KLV18385.1"/>
    <property type="molecule type" value="Genomic_DNA"/>
</dbReference>
<name>A0A0J1KNZ0_BACAN</name>
<reference evidence="1 2" key="1">
    <citation type="submission" date="2015-05" db="EMBL/GenBank/DDBJ databases">
        <title>Whole genome sequence and identification of bacterial endophytes from Costus igneus.</title>
        <authorList>
            <person name="Lee Y.P."/>
            <person name="Gan H.M."/>
            <person name="Eng W."/>
            <person name="Wheatley M.S."/>
            <person name="Caraballo A."/>
            <person name="Polter S."/>
            <person name="Savka M.A."/>
            <person name="Hudson A.O."/>
        </authorList>
    </citation>
    <scope>NUCLEOTIDE SEQUENCE [LARGE SCALE GENOMIC DNA]</scope>
    <source>
        <strain evidence="1 2">RIT375</strain>
    </source>
</reference>
<accession>A0A0J1KNZ0</accession>
<dbReference type="Proteomes" id="UP000035904">
    <property type="component" value="Unassembled WGS sequence"/>
</dbReference>
<dbReference type="AlphaFoldDB" id="A0A0J1KNZ0"/>
<gene>
    <name evidence="1" type="ORF">ABW01_13485</name>
</gene>